<protein>
    <submittedName>
        <fullName evidence="3">Type VI secretion system-associated FHA domain protein TagH</fullName>
    </submittedName>
</protein>
<dbReference type="AlphaFoldDB" id="A0A964T8N5"/>
<feature type="non-terminal residue" evidence="3">
    <location>
        <position position="1"/>
    </location>
</feature>
<accession>A0A964T8N5</accession>
<evidence type="ECO:0000259" key="2">
    <source>
        <dbReference type="Pfam" id="PF20232"/>
    </source>
</evidence>
<comment type="caution">
    <text evidence="3">The sequence shown here is derived from an EMBL/GenBank/DDBJ whole genome shotgun (WGS) entry which is preliminary data.</text>
</comment>
<evidence type="ECO:0000256" key="1">
    <source>
        <dbReference type="SAM" id="MobiDB-lite"/>
    </source>
</evidence>
<dbReference type="Pfam" id="PF20232">
    <property type="entry name" value="T6SS_FHA_C"/>
    <property type="match status" value="1"/>
</dbReference>
<feature type="region of interest" description="Disordered" evidence="1">
    <location>
        <begin position="1"/>
        <end position="44"/>
    </location>
</feature>
<dbReference type="NCBIfam" id="TIGR03354">
    <property type="entry name" value="VI_FHA"/>
    <property type="match status" value="1"/>
</dbReference>
<proteinExistence type="predicted"/>
<dbReference type="Proteomes" id="UP000773614">
    <property type="component" value="Unassembled WGS sequence"/>
</dbReference>
<reference evidence="3" key="1">
    <citation type="submission" date="2019-03" db="EMBL/GenBank/DDBJ databases">
        <title>Afifella sp. nov., isolated from activated sludge.</title>
        <authorList>
            <person name="Li Q."/>
            <person name="Liu Y."/>
        </authorList>
    </citation>
    <scope>NUCLEOTIDE SEQUENCE</scope>
    <source>
        <strain evidence="3">L72</strain>
    </source>
</reference>
<evidence type="ECO:0000313" key="4">
    <source>
        <dbReference type="Proteomes" id="UP000773614"/>
    </source>
</evidence>
<dbReference type="InterPro" id="IPR046883">
    <property type="entry name" value="T6SS_FHA_C"/>
</dbReference>
<sequence>APPAWERQAPAWPEPEPREVPPAAARPREAPGPEGFLADPGVRPISVQAPPVEVQAPAPKAGGADVSAVLRALADGAGLRPDAFAGSDPEQLAQEIGTVLRVVVEQTALLLKARAAAKAIAKSSSRTMIGAADNNPLKFVPGATEVLETMFVRRRAGYLDARRSFEEAFADLRMHEIATFAAMQKALGRLLDDLSPDAVMAKVSGSAFSSRKGRAWDLFAERWSAKTDPYENGMLDVFLAYFAEAYDEASKKG</sequence>
<dbReference type="InterPro" id="IPR017735">
    <property type="entry name" value="T6SS_FHA"/>
</dbReference>
<evidence type="ECO:0000313" key="3">
    <source>
        <dbReference type="EMBL" id="MYZ50514.1"/>
    </source>
</evidence>
<feature type="domain" description="Type VI secretion system FHA" evidence="2">
    <location>
        <begin position="76"/>
        <end position="248"/>
    </location>
</feature>
<gene>
    <name evidence="3" type="primary">tagH</name>
    <name evidence="3" type="ORF">E4O86_22710</name>
</gene>
<name>A0A964T8N5_9HYPH</name>
<dbReference type="RefSeq" id="WP_161142828.1">
    <property type="nucleotide sequence ID" value="NZ_SPKJ01000195.1"/>
</dbReference>
<keyword evidence="4" id="KW-1185">Reference proteome</keyword>
<dbReference type="EMBL" id="SPKJ01000195">
    <property type="protein sequence ID" value="MYZ50514.1"/>
    <property type="molecule type" value="Genomic_DNA"/>
</dbReference>
<dbReference type="OrthoDB" id="273564at2"/>
<feature type="compositionally biased region" description="Low complexity" evidence="1">
    <location>
        <begin position="1"/>
        <end position="11"/>
    </location>
</feature>
<organism evidence="3 4">
    <name type="scientific">Propylenella binzhouense</name>
    <dbReference type="NCBI Taxonomy" id="2555902"/>
    <lineage>
        <taxon>Bacteria</taxon>
        <taxon>Pseudomonadati</taxon>
        <taxon>Pseudomonadota</taxon>
        <taxon>Alphaproteobacteria</taxon>
        <taxon>Hyphomicrobiales</taxon>
        <taxon>Propylenellaceae</taxon>
        <taxon>Propylenella</taxon>
    </lineage>
</organism>